<evidence type="ECO:0000313" key="1">
    <source>
        <dbReference type="EMBL" id="KRL84392.1"/>
    </source>
</evidence>
<reference evidence="1 2" key="1">
    <citation type="journal article" date="2015" name="Genome Announc.">
        <title>Expanding the biotechnology potential of lactobacilli through comparative genomics of 213 strains and associated genera.</title>
        <authorList>
            <person name="Sun Z."/>
            <person name="Harris H.M."/>
            <person name="McCann A."/>
            <person name="Guo C."/>
            <person name="Argimon S."/>
            <person name="Zhang W."/>
            <person name="Yang X."/>
            <person name="Jeffery I.B."/>
            <person name="Cooney J.C."/>
            <person name="Kagawa T.F."/>
            <person name="Liu W."/>
            <person name="Song Y."/>
            <person name="Salvetti E."/>
            <person name="Wrobel A."/>
            <person name="Rasinkangas P."/>
            <person name="Parkhill J."/>
            <person name="Rea M.C."/>
            <person name="O'Sullivan O."/>
            <person name="Ritari J."/>
            <person name="Douillard F.P."/>
            <person name="Paul Ross R."/>
            <person name="Yang R."/>
            <person name="Briner A.E."/>
            <person name="Felis G.E."/>
            <person name="de Vos W.M."/>
            <person name="Barrangou R."/>
            <person name="Klaenhammer T.R."/>
            <person name="Caufield P.W."/>
            <person name="Cui Y."/>
            <person name="Zhang H."/>
            <person name="O'Toole P.W."/>
        </authorList>
    </citation>
    <scope>NUCLEOTIDE SEQUENCE [LARGE SCALE GENOMIC DNA]</scope>
    <source>
        <strain evidence="1 2">DSM 15945</strain>
    </source>
</reference>
<name>A0A0R1TZU2_9LACO</name>
<proteinExistence type="predicted"/>
<dbReference type="PATRIC" id="fig|1423783.4.peg.2296"/>
<sequence length="51" mass="5420">MLPSTTTVSITAQGTKAAAHRSADAAANEHVTPLPRVALLAGRRFWYNVIS</sequence>
<gene>
    <name evidence="1" type="ORF">FC50_GL002242</name>
</gene>
<dbReference type="AlphaFoldDB" id="A0A0R1TZU2"/>
<accession>A0A0R1TZU2</accession>
<organism evidence="1 2">
    <name type="scientific">Lacticaseibacillus pantheris DSM 15945 = JCM 12539 = NBRC 106106</name>
    <dbReference type="NCBI Taxonomy" id="1423783"/>
    <lineage>
        <taxon>Bacteria</taxon>
        <taxon>Bacillati</taxon>
        <taxon>Bacillota</taxon>
        <taxon>Bacilli</taxon>
        <taxon>Lactobacillales</taxon>
        <taxon>Lactobacillaceae</taxon>
        <taxon>Lacticaseibacillus</taxon>
    </lineage>
</organism>
<dbReference type="STRING" id="1423783.FC50_GL002242"/>
<protein>
    <submittedName>
        <fullName evidence="1">Uncharacterized protein</fullName>
    </submittedName>
</protein>
<comment type="caution">
    <text evidence="1">The sequence shown here is derived from an EMBL/GenBank/DDBJ whole genome shotgun (WGS) entry which is preliminary data.</text>
</comment>
<dbReference type="EMBL" id="AZFJ01000062">
    <property type="protein sequence ID" value="KRL84392.1"/>
    <property type="molecule type" value="Genomic_DNA"/>
</dbReference>
<keyword evidence="2" id="KW-1185">Reference proteome</keyword>
<dbReference type="Proteomes" id="UP000051922">
    <property type="component" value="Unassembled WGS sequence"/>
</dbReference>
<evidence type="ECO:0000313" key="2">
    <source>
        <dbReference type="Proteomes" id="UP000051922"/>
    </source>
</evidence>